<name>A0A814JVC1_9BILA</name>
<gene>
    <name evidence="1" type="ORF">GPM918_LOCUS15939</name>
    <name evidence="2" type="ORF">OVA965_LOCUS41389</name>
    <name evidence="3" type="ORF">SRO942_LOCUS15939</name>
    <name evidence="4" type="ORF">TMI583_LOCUS43029</name>
</gene>
<accession>A0A814JVC1</accession>
<dbReference type="Proteomes" id="UP000682733">
    <property type="component" value="Unassembled WGS sequence"/>
</dbReference>
<evidence type="ECO:0000313" key="1">
    <source>
        <dbReference type="EMBL" id="CAF1044185.1"/>
    </source>
</evidence>
<protein>
    <submittedName>
        <fullName evidence="1">Uncharacterized protein</fullName>
    </submittedName>
</protein>
<evidence type="ECO:0000313" key="5">
    <source>
        <dbReference type="Proteomes" id="UP000663829"/>
    </source>
</evidence>
<dbReference type="Proteomes" id="UP000677228">
    <property type="component" value="Unassembled WGS sequence"/>
</dbReference>
<dbReference type="AlphaFoldDB" id="A0A814JVC1"/>
<comment type="caution">
    <text evidence="1">The sequence shown here is derived from an EMBL/GenBank/DDBJ whole genome shotgun (WGS) entry which is preliminary data.</text>
</comment>
<dbReference type="EMBL" id="CAJOBC010004088">
    <property type="protein sequence ID" value="CAF3814218.1"/>
    <property type="molecule type" value="Genomic_DNA"/>
</dbReference>
<evidence type="ECO:0000313" key="3">
    <source>
        <dbReference type="EMBL" id="CAF3814218.1"/>
    </source>
</evidence>
<dbReference type="Proteomes" id="UP000681722">
    <property type="component" value="Unassembled WGS sequence"/>
</dbReference>
<reference evidence="1" key="1">
    <citation type="submission" date="2021-02" db="EMBL/GenBank/DDBJ databases">
        <authorList>
            <person name="Nowell W R."/>
        </authorList>
    </citation>
    <scope>NUCLEOTIDE SEQUENCE</scope>
</reference>
<sequence>MIKREQQPCESVTAYFDDKLSLCREYNPNMVESLIVHHLIATINPQIAKQILRSDAPVDTLGKFWNIAKTEDLNETYAKLAQLNIHRPQSILLELILLTTKN</sequence>
<dbReference type="Proteomes" id="UP000663829">
    <property type="component" value="Unassembled WGS sequence"/>
</dbReference>
<keyword evidence="5" id="KW-1185">Reference proteome</keyword>
<evidence type="ECO:0000313" key="4">
    <source>
        <dbReference type="EMBL" id="CAF4390850.1"/>
    </source>
</evidence>
<evidence type="ECO:0000313" key="2">
    <source>
        <dbReference type="EMBL" id="CAF1588149.1"/>
    </source>
</evidence>
<dbReference type="EMBL" id="CAJNOK010047528">
    <property type="protein sequence ID" value="CAF1588149.1"/>
    <property type="molecule type" value="Genomic_DNA"/>
</dbReference>
<proteinExistence type="predicted"/>
<dbReference type="EMBL" id="CAJOBA010070853">
    <property type="protein sequence ID" value="CAF4390850.1"/>
    <property type="molecule type" value="Genomic_DNA"/>
</dbReference>
<dbReference type="EMBL" id="CAJNOQ010004088">
    <property type="protein sequence ID" value="CAF1044185.1"/>
    <property type="molecule type" value="Genomic_DNA"/>
</dbReference>
<organism evidence="1 5">
    <name type="scientific">Didymodactylos carnosus</name>
    <dbReference type="NCBI Taxonomy" id="1234261"/>
    <lineage>
        <taxon>Eukaryota</taxon>
        <taxon>Metazoa</taxon>
        <taxon>Spiralia</taxon>
        <taxon>Gnathifera</taxon>
        <taxon>Rotifera</taxon>
        <taxon>Eurotatoria</taxon>
        <taxon>Bdelloidea</taxon>
        <taxon>Philodinida</taxon>
        <taxon>Philodinidae</taxon>
        <taxon>Didymodactylos</taxon>
    </lineage>
</organism>